<dbReference type="RefSeq" id="WP_062722330.1">
    <property type="nucleotide sequence ID" value="NZ_KQ948933.1"/>
</dbReference>
<keyword evidence="3 6" id="KW-0812">Transmembrane</keyword>
<evidence type="ECO:0000256" key="4">
    <source>
        <dbReference type="ARBA" id="ARBA00022989"/>
    </source>
</evidence>
<dbReference type="GO" id="GO:0005886">
    <property type="term" value="C:plasma membrane"/>
    <property type="evidence" value="ECO:0007669"/>
    <property type="project" value="UniProtKB-SubCell"/>
</dbReference>
<evidence type="ECO:0000256" key="6">
    <source>
        <dbReference type="SAM" id="Phobius"/>
    </source>
</evidence>
<keyword evidence="4 6" id="KW-1133">Transmembrane helix</keyword>
<feature type="transmembrane region" description="Helical" evidence="6">
    <location>
        <begin position="45"/>
        <end position="67"/>
    </location>
</feature>
<name>A0A117RLL1_9ACTN</name>
<feature type="transmembrane region" description="Helical" evidence="6">
    <location>
        <begin position="79"/>
        <end position="96"/>
    </location>
</feature>
<dbReference type="SUPFAM" id="SSF103473">
    <property type="entry name" value="MFS general substrate transporter"/>
    <property type="match status" value="1"/>
</dbReference>
<feature type="transmembrane region" description="Helical" evidence="6">
    <location>
        <begin position="16"/>
        <end position="39"/>
    </location>
</feature>
<evidence type="ECO:0000256" key="3">
    <source>
        <dbReference type="ARBA" id="ARBA00022692"/>
    </source>
</evidence>
<dbReference type="Pfam" id="PF07690">
    <property type="entry name" value="MFS_1"/>
    <property type="match status" value="1"/>
</dbReference>
<organism evidence="7 8">
    <name type="scientific">Streptomyces caeruleatus</name>
    <dbReference type="NCBI Taxonomy" id="661399"/>
    <lineage>
        <taxon>Bacteria</taxon>
        <taxon>Bacillati</taxon>
        <taxon>Actinomycetota</taxon>
        <taxon>Actinomycetes</taxon>
        <taxon>Kitasatosporales</taxon>
        <taxon>Streptomycetaceae</taxon>
        <taxon>Streptomyces</taxon>
    </lineage>
</organism>
<dbReference type="OrthoDB" id="3287459at2"/>
<accession>A0A117RLL1</accession>
<dbReference type="EMBL" id="LMWY01000041">
    <property type="protein sequence ID" value="KUN97546.1"/>
    <property type="molecule type" value="Genomic_DNA"/>
</dbReference>
<feature type="transmembrane region" description="Helical" evidence="6">
    <location>
        <begin position="335"/>
        <end position="355"/>
    </location>
</feature>
<reference evidence="7 8" key="1">
    <citation type="submission" date="2015-10" db="EMBL/GenBank/DDBJ databases">
        <title>Draft genome sequence of Streptomyces caeruleatus NRRL B-24802, type strain for the species Streptomyces caeruleatus.</title>
        <authorList>
            <person name="Ruckert C."/>
            <person name="Winkler A."/>
            <person name="Kalinowski J."/>
            <person name="Kampfer P."/>
            <person name="Glaeser S."/>
        </authorList>
    </citation>
    <scope>NUCLEOTIDE SEQUENCE [LARGE SCALE GENOMIC DNA]</scope>
    <source>
        <strain evidence="7 8">NRRL B-24802</strain>
    </source>
</reference>
<dbReference type="GO" id="GO:0022857">
    <property type="term" value="F:transmembrane transporter activity"/>
    <property type="evidence" value="ECO:0007669"/>
    <property type="project" value="InterPro"/>
</dbReference>
<evidence type="ECO:0000313" key="7">
    <source>
        <dbReference type="EMBL" id="KUN97546.1"/>
    </source>
</evidence>
<dbReference type="STRING" id="661399.AQJ67_29440"/>
<feature type="transmembrane region" description="Helical" evidence="6">
    <location>
        <begin position="102"/>
        <end position="128"/>
    </location>
</feature>
<dbReference type="Proteomes" id="UP000053429">
    <property type="component" value="Unassembled WGS sequence"/>
</dbReference>
<dbReference type="InterPro" id="IPR011701">
    <property type="entry name" value="MFS"/>
</dbReference>
<dbReference type="PANTHER" id="PTHR23513">
    <property type="entry name" value="INTEGRAL MEMBRANE EFFLUX PROTEIN-RELATED"/>
    <property type="match status" value="1"/>
</dbReference>
<feature type="transmembrane region" description="Helical" evidence="6">
    <location>
        <begin position="169"/>
        <end position="187"/>
    </location>
</feature>
<sequence>MRSYRELFRTPEFTPFFLASAAQGAALTIGGLALATLVYRATDSPLLSAVSMFGPQLAQMLGATFLLSGADRLPPRATLGSISLAFAACTTVLALPGLPVGAIFGVIFLQGLIASLGGGVTGGLLNEILPKDGFVLGRSVFNMVFGLVQVVGFATGGALLTLLSPRSCLMLSAALYATASLVFRLGLTARPPRSAGRPSVAATWRTNALLWSSRPRRLTYLGLWIPNGLIVGCESLFVSYDSGAAGTLFAAAALGMFVGDLTVGRFVPPALRSRLPVPLLLLLATPYLLFALRPGTPWAALAVCVASVGFGASLAQQERLMSLTPDELAGHALGLRAAGMLTLQGLSAALAGSIAQLTSPATAMTAMAVASLAVTVTLAVASRGEERDAERGVFPTDLRAPVSPE</sequence>
<keyword evidence="5 6" id="KW-0472">Membrane</keyword>
<protein>
    <recommendedName>
        <fullName evidence="9">MFS transporter</fullName>
    </recommendedName>
</protein>
<evidence type="ECO:0000256" key="5">
    <source>
        <dbReference type="ARBA" id="ARBA00023136"/>
    </source>
</evidence>
<proteinExistence type="predicted"/>
<gene>
    <name evidence="7" type="ORF">AQJ67_29440</name>
</gene>
<feature type="transmembrane region" description="Helical" evidence="6">
    <location>
        <begin position="298"/>
        <end position="315"/>
    </location>
</feature>
<evidence type="ECO:0008006" key="9">
    <source>
        <dbReference type="Google" id="ProtNLM"/>
    </source>
</evidence>
<feature type="transmembrane region" description="Helical" evidence="6">
    <location>
        <begin position="361"/>
        <end position="381"/>
    </location>
</feature>
<keyword evidence="8" id="KW-1185">Reference proteome</keyword>
<dbReference type="Gene3D" id="1.20.1250.20">
    <property type="entry name" value="MFS general substrate transporter like domains"/>
    <property type="match status" value="1"/>
</dbReference>
<dbReference type="AlphaFoldDB" id="A0A117RLL1"/>
<feature type="transmembrane region" description="Helical" evidence="6">
    <location>
        <begin position="275"/>
        <end position="292"/>
    </location>
</feature>
<dbReference type="PANTHER" id="PTHR23513:SF11">
    <property type="entry name" value="STAPHYLOFERRIN A TRANSPORTER"/>
    <property type="match status" value="1"/>
</dbReference>
<dbReference type="InterPro" id="IPR036259">
    <property type="entry name" value="MFS_trans_sf"/>
</dbReference>
<evidence type="ECO:0000313" key="8">
    <source>
        <dbReference type="Proteomes" id="UP000053429"/>
    </source>
</evidence>
<feature type="transmembrane region" description="Helical" evidence="6">
    <location>
        <begin position="218"/>
        <end position="238"/>
    </location>
</feature>
<feature type="transmembrane region" description="Helical" evidence="6">
    <location>
        <begin position="140"/>
        <end position="163"/>
    </location>
</feature>
<evidence type="ECO:0000256" key="2">
    <source>
        <dbReference type="ARBA" id="ARBA00022475"/>
    </source>
</evidence>
<feature type="transmembrane region" description="Helical" evidence="6">
    <location>
        <begin position="244"/>
        <end position="263"/>
    </location>
</feature>
<evidence type="ECO:0000256" key="1">
    <source>
        <dbReference type="ARBA" id="ARBA00004651"/>
    </source>
</evidence>
<comment type="subcellular location">
    <subcellularLocation>
        <location evidence="1">Cell membrane</location>
        <topology evidence="1">Multi-pass membrane protein</topology>
    </subcellularLocation>
</comment>
<comment type="caution">
    <text evidence="7">The sequence shown here is derived from an EMBL/GenBank/DDBJ whole genome shotgun (WGS) entry which is preliminary data.</text>
</comment>
<keyword evidence="2" id="KW-1003">Cell membrane</keyword>